<feature type="domain" description="Peptidase M16 C-terminal" evidence="5">
    <location>
        <begin position="215"/>
        <end position="388"/>
    </location>
</feature>
<evidence type="ECO:0000256" key="1">
    <source>
        <dbReference type="ARBA" id="ARBA00007261"/>
    </source>
</evidence>
<dbReference type="Proteomes" id="UP000319829">
    <property type="component" value="Unassembled WGS sequence"/>
</dbReference>
<dbReference type="PANTHER" id="PTHR11851:SF49">
    <property type="entry name" value="MITOCHONDRIAL-PROCESSING PEPTIDASE SUBUNIT ALPHA"/>
    <property type="match status" value="1"/>
</dbReference>
<dbReference type="Pfam" id="PF05193">
    <property type="entry name" value="Peptidase_M16_C"/>
    <property type="match status" value="2"/>
</dbReference>
<evidence type="ECO:0000313" key="6">
    <source>
        <dbReference type="EMBL" id="TMQ56037.1"/>
    </source>
</evidence>
<feature type="compositionally biased region" description="Basic and acidic residues" evidence="3">
    <location>
        <begin position="481"/>
        <end position="492"/>
    </location>
</feature>
<feature type="region of interest" description="Disordered" evidence="3">
    <location>
        <begin position="461"/>
        <end position="501"/>
    </location>
</feature>
<feature type="domain" description="Peptidase M16 N-terminal" evidence="4">
    <location>
        <begin position="518"/>
        <end position="639"/>
    </location>
</feature>
<comment type="caution">
    <text evidence="6">The sequence shown here is derived from an EMBL/GenBank/DDBJ whole genome shotgun (WGS) entry which is preliminary data.</text>
</comment>
<dbReference type="EMBL" id="VBOU01000008">
    <property type="protein sequence ID" value="TMQ56037.1"/>
    <property type="molecule type" value="Genomic_DNA"/>
</dbReference>
<gene>
    <name evidence="6" type="ORF">E6K74_01380</name>
</gene>
<dbReference type="PROSITE" id="PS00143">
    <property type="entry name" value="INSULINASE"/>
    <property type="match status" value="1"/>
</dbReference>
<dbReference type="GO" id="GO:0006508">
    <property type="term" value="P:proteolysis"/>
    <property type="evidence" value="ECO:0007669"/>
    <property type="project" value="InterPro"/>
</dbReference>
<dbReference type="InterPro" id="IPR050361">
    <property type="entry name" value="MPP/UQCRC_Complex"/>
</dbReference>
<organism evidence="6 7">
    <name type="scientific">Eiseniibacteriota bacterium</name>
    <dbReference type="NCBI Taxonomy" id="2212470"/>
    <lineage>
        <taxon>Bacteria</taxon>
        <taxon>Candidatus Eiseniibacteriota</taxon>
    </lineage>
</organism>
<dbReference type="GO" id="GO:0004222">
    <property type="term" value="F:metalloendopeptidase activity"/>
    <property type="evidence" value="ECO:0007669"/>
    <property type="project" value="InterPro"/>
</dbReference>
<reference evidence="6 7" key="1">
    <citation type="journal article" date="2019" name="Nat. Microbiol.">
        <title>Mediterranean grassland soil C-N compound turnover is dependent on rainfall and depth, and is mediated by genomically divergent microorganisms.</title>
        <authorList>
            <person name="Diamond S."/>
            <person name="Andeer P.F."/>
            <person name="Li Z."/>
            <person name="Crits-Christoph A."/>
            <person name="Burstein D."/>
            <person name="Anantharaman K."/>
            <person name="Lane K.R."/>
            <person name="Thomas B.C."/>
            <person name="Pan C."/>
            <person name="Northen T.R."/>
            <person name="Banfield J.F."/>
        </authorList>
    </citation>
    <scope>NUCLEOTIDE SEQUENCE [LARGE SCALE GENOMIC DNA]</scope>
    <source>
        <strain evidence="6">WS_4</strain>
    </source>
</reference>
<feature type="domain" description="Peptidase M16 N-terminal" evidence="4">
    <location>
        <begin position="59"/>
        <end position="203"/>
    </location>
</feature>
<accession>A0A538SXC4</accession>
<evidence type="ECO:0000256" key="2">
    <source>
        <dbReference type="RuleBase" id="RU004447"/>
    </source>
</evidence>
<proteinExistence type="inferred from homology"/>
<evidence type="ECO:0000313" key="7">
    <source>
        <dbReference type="Proteomes" id="UP000319829"/>
    </source>
</evidence>
<dbReference type="SUPFAM" id="SSF63411">
    <property type="entry name" value="LuxS/MPP-like metallohydrolase"/>
    <property type="match status" value="4"/>
</dbReference>
<dbReference type="InterPro" id="IPR011765">
    <property type="entry name" value="Pept_M16_N"/>
</dbReference>
<dbReference type="InterPro" id="IPR007863">
    <property type="entry name" value="Peptidase_M16_C"/>
</dbReference>
<sequence>MDPTHRHVPSYTPHRMRGGAQARRMKRHASMSQSPTATRREPVKKGSPVFEAVLANGLKVLIQETRGAPVVSFMVWYKVGSRNESTGMTGISHLLEHMMFKGTPKYGKGEIARLLQRNGASFNAGTSLDYTNYFEVLASDRLELAMEIEADRMTNALIPEEEHRLEMTVVHSELERNEDDPHRALYTELFAQAFQAHPYHWPTIGWRSDVEAIRTEQIRDYYRSHYLPNNATVVIVGDASRDEALALVEKHFGLIERGPEPPPVVTVEPPQIGERRFKIRKPGDTRYLMVAYKAPALTDPDTYALDVLGMILGHGKASRLYQALVEGGLATDAEAANETARDPLFFIAEATAAPGVPLDRLERALLEEADRMKAEPPSQGELSRVKKQIQASFTYSRDSVRSLAQQLGYYETVGSYRYLDTYLDLIAKVTPEDIQRVARGYLLDDSRTVGHYDPLPLDGVPSAGYARGAGGPRGGPGRIRRPAENRYRERDAGSAAATKGPSRAIEPVRFELPNGLVVVHRVNPANPTVAIQGLVKAGAIYDPAGKGGLASFVAAMLDRGTTDRTALDQAKALESIGASLRFNGGPETVTFSGNALAEDIGTVLAVLADALRNPAFPPDQIEKARDEQIVRVKVAEEDTAFVASKVANEILFPPGHPFHLSSIGTKASLGAIARDDLTSSHAAHYGPNTVVLVLVGDIDSRATIEQVTQSFGDWRKLEGPAPFAVPRIEPPDRAERRIVRMEGKSQVDVVYGLPGLSRTDPDYYAALIMNYLLGGGSLSSRLMDNLRDKQGLVYGVYSNLNAGIGAGPIQIRAGTNPANADRTAKAIWTEVKRMHDGGPTPMELAEAKSYMTGVFPVRLETNSGVASQLLGAELYGLGMDYIDRYVALINSVSLEEVSAAARRYLAPRGYALAIAGSYDADPSAPGVA</sequence>
<dbReference type="GO" id="GO:0046872">
    <property type="term" value="F:metal ion binding"/>
    <property type="evidence" value="ECO:0007669"/>
    <property type="project" value="InterPro"/>
</dbReference>
<feature type="region of interest" description="Disordered" evidence="3">
    <location>
        <begin position="1"/>
        <end position="44"/>
    </location>
</feature>
<dbReference type="InterPro" id="IPR011249">
    <property type="entry name" value="Metalloenz_LuxS/M16"/>
</dbReference>
<protein>
    <submittedName>
        <fullName evidence="6">Insulinase family protein</fullName>
    </submittedName>
</protein>
<dbReference type="Pfam" id="PF00675">
    <property type="entry name" value="Peptidase_M16"/>
    <property type="match status" value="2"/>
</dbReference>
<feature type="domain" description="Peptidase M16 C-terminal" evidence="5">
    <location>
        <begin position="672"/>
        <end position="849"/>
    </location>
</feature>
<dbReference type="AlphaFoldDB" id="A0A538SXC4"/>
<name>A0A538SXC4_UNCEI</name>
<evidence type="ECO:0000256" key="3">
    <source>
        <dbReference type="SAM" id="MobiDB-lite"/>
    </source>
</evidence>
<dbReference type="Gene3D" id="3.30.830.10">
    <property type="entry name" value="Metalloenzyme, LuxS/M16 peptidase-like"/>
    <property type="match status" value="4"/>
</dbReference>
<feature type="compositionally biased region" description="Gly residues" evidence="3">
    <location>
        <begin position="467"/>
        <end position="477"/>
    </location>
</feature>
<evidence type="ECO:0000259" key="5">
    <source>
        <dbReference type="Pfam" id="PF05193"/>
    </source>
</evidence>
<dbReference type="PANTHER" id="PTHR11851">
    <property type="entry name" value="METALLOPROTEASE"/>
    <property type="match status" value="1"/>
</dbReference>
<evidence type="ECO:0000259" key="4">
    <source>
        <dbReference type="Pfam" id="PF00675"/>
    </source>
</evidence>
<dbReference type="InterPro" id="IPR001431">
    <property type="entry name" value="Pept_M16_Zn_BS"/>
</dbReference>
<comment type="similarity">
    <text evidence="1 2">Belongs to the peptidase M16 family.</text>
</comment>